<dbReference type="Proteomes" id="UP000051952">
    <property type="component" value="Unassembled WGS sequence"/>
</dbReference>
<accession>A0A0S4KI79</accession>
<dbReference type="VEuPathDB" id="TriTrypDB:BSAL_79025"/>
<dbReference type="AlphaFoldDB" id="A0A0S4KI79"/>
<gene>
    <name evidence="1" type="ORF">BSAL_79025</name>
</gene>
<evidence type="ECO:0000313" key="2">
    <source>
        <dbReference type="Proteomes" id="UP000051952"/>
    </source>
</evidence>
<reference evidence="2" key="1">
    <citation type="submission" date="2015-09" db="EMBL/GenBank/DDBJ databases">
        <authorList>
            <consortium name="Pathogen Informatics"/>
        </authorList>
    </citation>
    <scope>NUCLEOTIDE SEQUENCE [LARGE SCALE GENOMIC DNA]</scope>
    <source>
        <strain evidence="2">Lake Konstanz</strain>
    </source>
</reference>
<keyword evidence="2" id="KW-1185">Reference proteome</keyword>
<name>A0A0S4KI79_BODSA</name>
<organism evidence="1 2">
    <name type="scientific">Bodo saltans</name>
    <name type="common">Flagellated protozoan</name>
    <dbReference type="NCBI Taxonomy" id="75058"/>
    <lineage>
        <taxon>Eukaryota</taxon>
        <taxon>Discoba</taxon>
        <taxon>Euglenozoa</taxon>
        <taxon>Kinetoplastea</taxon>
        <taxon>Metakinetoplastina</taxon>
        <taxon>Eubodonida</taxon>
        <taxon>Bodonidae</taxon>
        <taxon>Bodo</taxon>
    </lineage>
</organism>
<sequence length="256" mass="29284">MRMVYSVVDTSINSASSSAFQTFARNVAKYCDLDQDYKNFEYIVGALRKQLDWEGPMFVAIDEFLVPYFKTKYQRQLSNGLKTICEDMLDDARPLLVTPGVEHTVYSRYVAVSVYHAVDTVRLSTMSGRPLIAQPMPLLSARDVAQLANHRFSDDLHRSSYIEILGNQRTNVCELRPHQLIILLHIALSTGAPRTMSKWLTRHEIQYRVELLQRQFYRRVTTTTNDTKSHTTATTNKGGCFHPTHWKLYSGTLTAA</sequence>
<dbReference type="EMBL" id="CYKH01000794">
    <property type="protein sequence ID" value="CUI14240.1"/>
    <property type="molecule type" value="Genomic_DNA"/>
</dbReference>
<evidence type="ECO:0000313" key="1">
    <source>
        <dbReference type="EMBL" id="CUI14240.1"/>
    </source>
</evidence>
<proteinExistence type="predicted"/>
<protein>
    <submittedName>
        <fullName evidence="1">Multi-copy leucine-rich repeat protein, putative</fullName>
    </submittedName>
</protein>